<dbReference type="RefSeq" id="WP_370284566.1">
    <property type="nucleotide sequence ID" value="NZ_CAXRGS010000006.1"/>
</dbReference>
<evidence type="ECO:0000256" key="1">
    <source>
        <dbReference type="SAM" id="MobiDB-lite"/>
    </source>
</evidence>
<accession>A0A917SKG3</accession>
<sequence>MARTAGNPASPADMLDVAGGVPYFSDMSDKAKPGQSRDERLKQALKANIARRKAQAKARARDDEAHTDGETEESSDG</sequence>
<gene>
    <name evidence="2" type="ORF">GCM10011534_02850</name>
</gene>
<evidence type="ECO:0000313" key="3">
    <source>
        <dbReference type="Proteomes" id="UP000649829"/>
    </source>
</evidence>
<feature type="compositionally biased region" description="Basic and acidic residues" evidence="1">
    <location>
        <begin position="27"/>
        <end position="42"/>
    </location>
</feature>
<proteinExistence type="predicted"/>
<reference evidence="2" key="2">
    <citation type="submission" date="2020-09" db="EMBL/GenBank/DDBJ databases">
        <authorList>
            <person name="Sun Q."/>
            <person name="Zhou Y."/>
        </authorList>
    </citation>
    <scope>NUCLEOTIDE SEQUENCE</scope>
    <source>
        <strain evidence="2">CGMCC 1.6293</strain>
    </source>
</reference>
<feature type="compositionally biased region" description="Basic and acidic residues" evidence="1">
    <location>
        <begin position="59"/>
        <end position="69"/>
    </location>
</feature>
<dbReference type="Proteomes" id="UP000649829">
    <property type="component" value="Unassembled WGS sequence"/>
</dbReference>
<reference evidence="2" key="1">
    <citation type="journal article" date="2014" name="Int. J. Syst. Evol. Microbiol.">
        <title>Complete genome sequence of Corynebacterium casei LMG S-19264T (=DSM 44701T), isolated from a smear-ripened cheese.</title>
        <authorList>
            <consortium name="US DOE Joint Genome Institute (JGI-PGF)"/>
            <person name="Walter F."/>
            <person name="Albersmeier A."/>
            <person name="Kalinowski J."/>
            <person name="Ruckert C."/>
        </authorList>
    </citation>
    <scope>NUCLEOTIDE SEQUENCE</scope>
    <source>
        <strain evidence="2">CGMCC 1.6293</strain>
    </source>
</reference>
<feature type="compositionally biased region" description="Basic residues" evidence="1">
    <location>
        <begin position="49"/>
        <end position="58"/>
    </location>
</feature>
<dbReference type="EMBL" id="BMLF01000001">
    <property type="protein sequence ID" value="GGL84365.1"/>
    <property type="molecule type" value="Genomic_DNA"/>
</dbReference>
<dbReference type="AlphaFoldDB" id="A0A917SKG3"/>
<comment type="caution">
    <text evidence="2">The sequence shown here is derived from an EMBL/GenBank/DDBJ whole genome shotgun (WGS) entry which is preliminary data.</text>
</comment>
<name>A0A917SKG3_9RHOB</name>
<organism evidence="2 3">
    <name type="scientific">Pseudooceanicola nanhaiensis</name>
    <dbReference type="NCBI Taxonomy" id="375761"/>
    <lineage>
        <taxon>Bacteria</taxon>
        <taxon>Pseudomonadati</taxon>
        <taxon>Pseudomonadota</taxon>
        <taxon>Alphaproteobacteria</taxon>
        <taxon>Rhodobacterales</taxon>
        <taxon>Paracoccaceae</taxon>
        <taxon>Pseudooceanicola</taxon>
    </lineage>
</organism>
<keyword evidence="3" id="KW-1185">Reference proteome</keyword>
<feature type="region of interest" description="Disordered" evidence="1">
    <location>
        <begin position="1"/>
        <end position="77"/>
    </location>
</feature>
<evidence type="ECO:0000313" key="2">
    <source>
        <dbReference type="EMBL" id="GGL84365.1"/>
    </source>
</evidence>
<protein>
    <submittedName>
        <fullName evidence="2">Uncharacterized protein</fullName>
    </submittedName>
</protein>